<reference evidence="2" key="1">
    <citation type="journal article" date="2019" name="Int. J. Syst. Evol. Microbiol.">
        <title>The Global Catalogue of Microorganisms (GCM) 10K type strain sequencing project: providing services to taxonomists for standard genome sequencing and annotation.</title>
        <authorList>
            <consortium name="The Broad Institute Genomics Platform"/>
            <consortium name="The Broad Institute Genome Sequencing Center for Infectious Disease"/>
            <person name="Wu L."/>
            <person name="Ma J."/>
        </authorList>
    </citation>
    <scope>NUCLEOTIDE SEQUENCE [LARGE SCALE GENOMIC DNA]</scope>
    <source>
        <strain evidence="2">JCM 17975</strain>
    </source>
</reference>
<keyword evidence="2" id="KW-1185">Reference proteome</keyword>
<sequence>MTMAVQESALSSNLRIVSISETVPAEFVALDERFTGCDGDYVIKRHFSEARKTEGPAYFAGGRYLVFSDIPNDRLLRYDETTGAVGVLRHGSG</sequence>
<evidence type="ECO:0000313" key="1">
    <source>
        <dbReference type="EMBL" id="GAA4714220.1"/>
    </source>
</evidence>
<proteinExistence type="predicted"/>
<organism evidence="1 2">
    <name type="scientific">Promicromonospora umidemergens</name>
    <dbReference type="NCBI Taxonomy" id="629679"/>
    <lineage>
        <taxon>Bacteria</taxon>
        <taxon>Bacillati</taxon>
        <taxon>Actinomycetota</taxon>
        <taxon>Actinomycetes</taxon>
        <taxon>Micrococcales</taxon>
        <taxon>Promicromonosporaceae</taxon>
        <taxon>Promicromonospora</taxon>
    </lineage>
</organism>
<dbReference type="InterPro" id="IPR011042">
    <property type="entry name" value="6-blade_b-propeller_TolB-like"/>
</dbReference>
<protein>
    <submittedName>
        <fullName evidence="1">Uncharacterized protein</fullName>
    </submittedName>
</protein>
<gene>
    <name evidence="1" type="ORF">GCM10023198_41730</name>
</gene>
<dbReference type="EMBL" id="BAABHM010000018">
    <property type="protein sequence ID" value="GAA4714220.1"/>
    <property type="molecule type" value="Genomic_DNA"/>
</dbReference>
<accession>A0ABP8XSG4</accession>
<dbReference type="Proteomes" id="UP001500843">
    <property type="component" value="Unassembled WGS sequence"/>
</dbReference>
<name>A0ABP8XSG4_9MICO</name>
<comment type="caution">
    <text evidence="1">The sequence shown here is derived from an EMBL/GenBank/DDBJ whole genome shotgun (WGS) entry which is preliminary data.</text>
</comment>
<dbReference type="Gene3D" id="2.120.10.30">
    <property type="entry name" value="TolB, C-terminal domain"/>
    <property type="match status" value="1"/>
</dbReference>
<evidence type="ECO:0000313" key="2">
    <source>
        <dbReference type="Proteomes" id="UP001500843"/>
    </source>
</evidence>